<evidence type="ECO:0000256" key="4">
    <source>
        <dbReference type="ARBA" id="ARBA00012483"/>
    </source>
</evidence>
<dbReference type="Gene3D" id="3.30.40.10">
    <property type="entry name" value="Zinc/RING finger domain, C3HC4 (zinc finger)"/>
    <property type="match status" value="1"/>
</dbReference>
<feature type="transmembrane region" description="Helical" evidence="13">
    <location>
        <begin position="99"/>
        <end position="118"/>
    </location>
</feature>
<evidence type="ECO:0000256" key="9">
    <source>
        <dbReference type="ARBA" id="ARBA00022786"/>
    </source>
</evidence>
<keyword evidence="8" id="KW-0863">Zinc-finger</keyword>
<name>A0A4U5P8Z9_STECR</name>
<comment type="caution">
    <text evidence="15">The sequence shown here is derived from an EMBL/GenBank/DDBJ whole genome shotgun (WGS) entry which is preliminary data.</text>
</comment>
<reference evidence="15 16" key="1">
    <citation type="journal article" date="2015" name="Genome Biol.">
        <title>Comparative genomics of Steinernema reveals deeply conserved gene regulatory networks.</title>
        <authorList>
            <person name="Dillman A.R."/>
            <person name="Macchietto M."/>
            <person name="Porter C.F."/>
            <person name="Rogers A."/>
            <person name="Williams B."/>
            <person name="Antoshechkin I."/>
            <person name="Lee M.M."/>
            <person name="Goodwin Z."/>
            <person name="Lu X."/>
            <person name="Lewis E.E."/>
            <person name="Goodrich-Blair H."/>
            <person name="Stock S.P."/>
            <person name="Adams B.J."/>
            <person name="Sternberg P.W."/>
            <person name="Mortazavi A."/>
        </authorList>
    </citation>
    <scope>NUCLEOTIDE SEQUENCE [LARGE SCALE GENOMIC DNA]</scope>
    <source>
        <strain evidence="15 16">ALL</strain>
    </source>
</reference>
<dbReference type="PANTHER" id="PTHR13145">
    <property type="entry name" value="SSM4 PROTEIN"/>
    <property type="match status" value="1"/>
</dbReference>
<protein>
    <recommendedName>
        <fullName evidence="4">RING-type E3 ubiquitin transferase</fullName>
        <ecNumber evidence="4">2.3.2.27</ecNumber>
    </recommendedName>
</protein>
<evidence type="ECO:0000256" key="2">
    <source>
        <dbReference type="ARBA" id="ARBA00004141"/>
    </source>
</evidence>
<keyword evidence="10" id="KW-0862">Zinc</keyword>
<evidence type="ECO:0000259" key="14">
    <source>
        <dbReference type="PROSITE" id="PS51292"/>
    </source>
</evidence>
<dbReference type="InterPro" id="IPR013083">
    <property type="entry name" value="Znf_RING/FYVE/PHD"/>
</dbReference>
<dbReference type="PANTHER" id="PTHR13145:SF0">
    <property type="entry name" value="E3 UBIQUITIN-PROTEIN LIGASE MARCHF6"/>
    <property type="match status" value="1"/>
</dbReference>
<dbReference type="GO" id="GO:0005789">
    <property type="term" value="C:endoplasmic reticulum membrane"/>
    <property type="evidence" value="ECO:0007669"/>
    <property type="project" value="TreeGrafter"/>
</dbReference>
<dbReference type="EMBL" id="AZBU02000002">
    <property type="protein sequence ID" value="TKR92728.1"/>
    <property type="molecule type" value="Genomic_DNA"/>
</dbReference>
<evidence type="ECO:0000256" key="1">
    <source>
        <dbReference type="ARBA" id="ARBA00000900"/>
    </source>
</evidence>
<dbReference type="OrthoDB" id="5807876at2759"/>
<comment type="catalytic activity">
    <reaction evidence="1">
        <text>S-ubiquitinyl-[E2 ubiquitin-conjugating enzyme]-L-cysteine + [acceptor protein]-L-lysine = [E2 ubiquitin-conjugating enzyme]-L-cysteine + N(6)-ubiquitinyl-[acceptor protein]-L-lysine.</text>
        <dbReference type="EC" id="2.3.2.27"/>
    </reaction>
</comment>
<keyword evidence="7" id="KW-0479">Metal-binding</keyword>
<dbReference type="STRING" id="34508.A0A4U5P8Z9"/>
<reference evidence="15 16" key="2">
    <citation type="journal article" date="2019" name="G3 (Bethesda)">
        <title>Hybrid Assembly of the Genome of the Entomopathogenic Nematode Steinernema carpocapsae Identifies the X-Chromosome.</title>
        <authorList>
            <person name="Serra L."/>
            <person name="Macchietto M."/>
            <person name="Macias-Munoz A."/>
            <person name="McGill C.J."/>
            <person name="Rodriguez I.M."/>
            <person name="Rodriguez B."/>
            <person name="Murad R."/>
            <person name="Mortazavi A."/>
        </authorList>
    </citation>
    <scope>NUCLEOTIDE SEQUENCE [LARGE SCALE GENOMIC DNA]</scope>
    <source>
        <strain evidence="15 16">ALL</strain>
    </source>
</reference>
<organism evidence="15 16">
    <name type="scientific">Steinernema carpocapsae</name>
    <name type="common">Entomopathogenic nematode</name>
    <dbReference type="NCBI Taxonomy" id="34508"/>
    <lineage>
        <taxon>Eukaryota</taxon>
        <taxon>Metazoa</taxon>
        <taxon>Ecdysozoa</taxon>
        <taxon>Nematoda</taxon>
        <taxon>Chromadorea</taxon>
        <taxon>Rhabditida</taxon>
        <taxon>Tylenchina</taxon>
        <taxon>Panagrolaimomorpha</taxon>
        <taxon>Strongyloidoidea</taxon>
        <taxon>Steinernematidae</taxon>
        <taxon>Steinernema</taxon>
    </lineage>
</organism>
<dbReference type="PROSITE" id="PS51292">
    <property type="entry name" value="ZF_RING_CH"/>
    <property type="match status" value="1"/>
</dbReference>
<sequence length="138" mass="16021">MVEKKCRICYIGASASKPLFHPCKCSGDLKYIHLACLLARLRTTMNLDCEVCSHTFEFVYEMPEIVTKLRILCGFISLLYVVADYLFRKYWYVPDLFVYSTFLFVGFYVIVEMIPRFGPTKRPISYRMPKNAEGVSAL</sequence>
<keyword evidence="9" id="KW-0833">Ubl conjugation pathway</keyword>
<dbReference type="GO" id="GO:0008270">
    <property type="term" value="F:zinc ion binding"/>
    <property type="evidence" value="ECO:0007669"/>
    <property type="project" value="UniProtKB-KW"/>
</dbReference>
<evidence type="ECO:0000256" key="6">
    <source>
        <dbReference type="ARBA" id="ARBA00022692"/>
    </source>
</evidence>
<keyword evidence="12 13" id="KW-0472">Membrane</keyword>
<dbReference type="Proteomes" id="UP000298663">
    <property type="component" value="Unassembled WGS sequence"/>
</dbReference>
<evidence type="ECO:0000313" key="15">
    <source>
        <dbReference type="EMBL" id="TKR92728.1"/>
    </source>
</evidence>
<feature type="domain" description="RING-CH-type" evidence="14">
    <location>
        <begin position="1"/>
        <end position="59"/>
    </location>
</feature>
<evidence type="ECO:0000256" key="12">
    <source>
        <dbReference type="ARBA" id="ARBA00023136"/>
    </source>
</evidence>
<dbReference type="InterPro" id="IPR011016">
    <property type="entry name" value="Znf_RING-CH"/>
</dbReference>
<evidence type="ECO:0000256" key="5">
    <source>
        <dbReference type="ARBA" id="ARBA00022679"/>
    </source>
</evidence>
<dbReference type="SUPFAM" id="SSF57850">
    <property type="entry name" value="RING/U-box"/>
    <property type="match status" value="1"/>
</dbReference>
<dbReference type="AlphaFoldDB" id="A0A4U5P8Z9"/>
<accession>A0A4U5P8Z9</accession>
<comment type="subcellular location">
    <subcellularLocation>
        <location evidence="2">Membrane</location>
        <topology evidence="2">Multi-pass membrane protein</topology>
    </subcellularLocation>
</comment>
<evidence type="ECO:0000256" key="7">
    <source>
        <dbReference type="ARBA" id="ARBA00022723"/>
    </source>
</evidence>
<evidence type="ECO:0000313" key="16">
    <source>
        <dbReference type="Proteomes" id="UP000298663"/>
    </source>
</evidence>
<keyword evidence="5" id="KW-0808">Transferase</keyword>
<keyword evidence="6 13" id="KW-0812">Transmembrane</keyword>
<gene>
    <name evidence="15" type="ORF">L596_007325</name>
</gene>
<evidence type="ECO:0000256" key="13">
    <source>
        <dbReference type="SAM" id="Phobius"/>
    </source>
</evidence>
<dbReference type="EC" id="2.3.2.27" evidence="4"/>
<evidence type="ECO:0000256" key="11">
    <source>
        <dbReference type="ARBA" id="ARBA00022989"/>
    </source>
</evidence>
<feature type="transmembrane region" description="Helical" evidence="13">
    <location>
        <begin position="69"/>
        <end position="87"/>
    </location>
</feature>
<proteinExistence type="predicted"/>
<keyword evidence="16" id="KW-1185">Reference proteome</keyword>
<evidence type="ECO:0000256" key="10">
    <source>
        <dbReference type="ARBA" id="ARBA00022833"/>
    </source>
</evidence>
<keyword evidence="11 13" id="KW-1133">Transmembrane helix</keyword>
<dbReference type="GO" id="GO:0036503">
    <property type="term" value="P:ERAD pathway"/>
    <property type="evidence" value="ECO:0007669"/>
    <property type="project" value="TreeGrafter"/>
</dbReference>
<evidence type="ECO:0000256" key="8">
    <source>
        <dbReference type="ARBA" id="ARBA00022771"/>
    </source>
</evidence>
<dbReference type="SMART" id="SM00744">
    <property type="entry name" value="RINGv"/>
    <property type="match status" value="1"/>
</dbReference>
<dbReference type="Pfam" id="PF12906">
    <property type="entry name" value="RINGv"/>
    <property type="match status" value="1"/>
</dbReference>
<comment type="pathway">
    <text evidence="3">Protein modification; protein ubiquitination.</text>
</comment>
<evidence type="ECO:0000256" key="3">
    <source>
        <dbReference type="ARBA" id="ARBA00004906"/>
    </source>
</evidence>
<dbReference type="GO" id="GO:0061630">
    <property type="term" value="F:ubiquitin protein ligase activity"/>
    <property type="evidence" value="ECO:0007669"/>
    <property type="project" value="UniProtKB-EC"/>
</dbReference>